<feature type="compositionally biased region" description="Low complexity" evidence="1">
    <location>
        <begin position="154"/>
        <end position="180"/>
    </location>
</feature>
<feature type="compositionally biased region" description="Low complexity" evidence="1">
    <location>
        <begin position="346"/>
        <end position="361"/>
    </location>
</feature>
<keyword evidence="3" id="KW-1185">Reference proteome</keyword>
<evidence type="ECO:0000313" key="3">
    <source>
        <dbReference type="Proteomes" id="UP000799439"/>
    </source>
</evidence>
<feature type="compositionally biased region" description="Polar residues" evidence="1">
    <location>
        <begin position="277"/>
        <end position="296"/>
    </location>
</feature>
<accession>A0A9P4J9V0</accession>
<dbReference type="OrthoDB" id="63113at2759"/>
<feature type="compositionally biased region" description="Polar residues" evidence="1">
    <location>
        <begin position="248"/>
        <end position="258"/>
    </location>
</feature>
<proteinExistence type="predicted"/>
<comment type="caution">
    <text evidence="2">The sequence shown here is derived from an EMBL/GenBank/DDBJ whole genome shotgun (WGS) entry which is preliminary data.</text>
</comment>
<feature type="compositionally biased region" description="Polar residues" evidence="1">
    <location>
        <begin position="214"/>
        <end position="228"/>
    </location>
</feature>
<feature type="compositionally biased region" description="Basic and acidic residues" evidence="1">
    <location>
        <begin position="111"/>
        <end position="130"/>
    </location>
</feature>
<organism evidence="2 3">
    <name type="scientific">Myriangium duriaei CBS 260.36</name>
    <dbReference type="NCBI Taxonomy" id="1168546"/>
    <lineage>
        <taxon>Eukaryota</taxon>
        <taxon>Fungi</taxon>
        <taxon>Dikarya</taxon>
        <taxon>Ascomycota</taxon>
        <taxon>Pezizomycotina</taxon>
        <taxon>Dothideomycetes</taxon>
        <taxon>Dothideomycetidae</taxon>
        <taxon>Myriangiales</taxon>
        <taxon>Myriangiaceae</taxon>
        <taxon>Myriangium</taxon>
    </lineage>
</organism>
<dbReference type="EMBL" id="ML996081">
    <property type="protein sequence ID" value="KAF2157644.1"/>
    <property type="molecule type" value="Genomic_DNA"/>
</dbReference>
<name>A0A9P4J9V0_9PEZI</name>
<feature type="region of interest" description="Disordered" evidence="1">
    <location>
        <begin position="81"/>
        <end position="402"/>
    </location>
</feature>
<feature type="compositionally biased region" description="Basic and acidic residues" evidence="1">
    <location>
        <begin position="378"/>
        <end position="394"/>
    </location>
</feature>
<evidence type="ECO:0000256" key="1">
    <source>
        <dbReference type="SAM" id="MobiDB-lite"/>
    </source>
</evidence>
<protein>
    <submittedName>
        <fullName evidence="2">Uncharacterized protein</fullName>
    </submittedName>
</protein>
<evidence type="ECO:0000313" key="2">
    <source>
        <dbReference type="EMBL" id="KAF2157644.1"/>
    </source>
</evidence>
<feature type="compositionally biased region" description="Basic and acidic residues" evidence="1">
    <location>
        <begin position="81"/>
        <end position="91"/>
    </location>
</feature>
<reference evidence="2" key="1">
    <citation type="journal article" date="2020" name="Stud. Mycol.">
        <title>101 Dothideomycetes genomes: a test case for predicting lifestyles and emergence of pathogens.</title>
        <authorList>
            <person name="Haridas S."/>
            <person name="Albert R."/>
            <person name="Binder M."/>
            <person name="Bloem J."/>
            <person name="Labutti K."/>
            <person name="Salamov A."/>
            <person name="Andreopoulos B."/>
            <person name="Baker S."/>
            <person name="Barry K."/>
            <person name="Bills G."/>
            <person name="Bluhm B."/>
            <person name="Cannon C."/>
            <person name="Castanera R."/>
            <person name="Culley D."/>
            <person name="Daum C."/>
            <person name="Ezra D."/>
            <person name="Gonzalez J."/>
            <person name="Henrissat B."/>
            <person name="Kuo A."/>
            <person name="Liang C."/>
            <person name="Lipzen A."/>
            <person name="Lutzoni F."/>
            <person name="Magnuson J."/>
            <person name="Mondo S."/>
            <person name="Nolan M."/>
            <person name="Ohm R."/>
            <person name="Pangilinan J."/>
            <person name="Park H.-J."/>
            <person name="Ramirez L."/>
            <person name="Alfaro M."/>
            <person name="Sun H."/>
            <person name="Tritt A."/>
            <person name="Yoshinaga Y."/>
            <person name="Zwiers L.-H."/>
            <person name="Turgeon B."/>
            <person name="Goodwin S."/>
            <person name="Spatafora J."/>
            <person name="Crous P."/>
            <person name="Grigoriev I."/>
        </authorList>
    </citation>
    <scope>NUCLEOTIDE SEQUENCE</scope>
    <source>
        <strain evidence="2">CBS 260.36</strain>
    </source>
</reference>
<dbReference type="Proteomes" id="UP000799439">
    <property type="component" value="Unassembled WGS sequence"/>
</dbReference>
<dbReference type="AlphaFoldDB" id="A0A9P4J9V0"/>
<gene>
    <name evidence="2" type="ORF">K461DRAFT_289943</name>
</gene>
<sequence length="402" mass="44631">MDEEDDAVNLDPAYLIEAAGDYATFVSDQLQFTGFDLGSARRSEPQEQPLDDISVADYEDQWEIERQRYATHLRAIKERDKALVKSANEKLRRAREKGKGRASLNPDEIEALERRRLQDKQDEGRKERRTSAKSSRNSSSADLHVDKTRRKSGNRSSGSPLASSSRSRGPRSPKQSRSPPIDATTPTQPPGFLIPGPDERPVYAPISYFPPQSGYRSTSDARPSSSETPPGADGPYVPYSPRYFTPQHYRSPSGTKPSHSSRRSQADELHMPPSRARASSSVQHSDSPRAQGSSYGRRNVSGPAEMAFSRLRQMDLASPLYEHPSQPHTPNASQTDIAYDLDQGLESSGSMESVVVVNEESSASDEGDEQGVRVTSSAEREPYKHERASASRAKDKGRRRKR</sequence>
<feature type="compositionally biased region" description="Polar residues" evidence="1">
    <location>
        <begin position="326"/>
        <end position="336"/>
    </location>
</feature>